<dbReference type="STRING" id="1619313.EM595_1004"/>
<evidence type="ECO:0008006" key="4">
    <source>
        <dbReference type="Google" id="ProtNLM"/>
    </source>
</evidence>
<proteinExistence type="predicted"/>
<accession>A0A0U5L1G6</accession>
<dbReference type="Proteomes" id="UP000059419">
    <property type="component" value="Chromosome 1"/>
</dbReference>
<feature type="coiled-coil region" evidence="1">
    <location>
        <begin position="112"/>
        <end position="162"/>
    </location>
</feature>
<dbReference type="KEGG" id="ege:EM595_1004"/>
<evidence type="ECO:0000313" key="3">
    <source>
        <dbReference type="Proteomes" id="UP000059419"/>
    </source>
</evidence>
<gene>
    <name evidence="2" type="ORF">EM595_1004</name>
</gene>
<dbReference type="Pfam" id="PF07445">
    <property type="entry name" value="PriC"/>
    <property type="match status" value="1"/>
</dbReference>
<dbReference type="RefSeq" id="WP_067428483.1">
    <property type="nucleotide sequence ID" value="NZ_CP073262.1"/>
</dbReference>
<dbReference type="EMBL" id="LN907827">
    <property type="protein sequence ID" value="CUU23240.1"/>
    <property type="molecule type" value="Genomic_DNA"/>
</dbReference>
<evidence type="ECO:0000256" key="1">
    <source>
        <dbReference type="SAM" id="Coils"/>
    </source>
</evidence>
<feature type="coiled-coil region" evidence="1">
    <location>
        <begin position="3"/>
        <end position="30"/>
    </location>
</feature>
<keyword evidence="3" id="KW-1185">Reference proteome</keyword>
<dbReference type="AlphaFoldDB" id="A0A0U5L1G6"/>
<sequence>MNRQQLFLEIEKLQQRLTAQAADLKHYKVKRGSFDRQLFTTRSSAPQDYLQEISQHLTQFRDEKDVARAGWLAEKLVNQITALQRQFASQPAVVRAVPAVVPDAIAQHEEFARRLQAMLDQREAQLAQADTLLQQQTLKRELEALEQRLKRCMQALNQLKADLPAR</sequence>
<evidence type="ECO:0000313" key="2">
    <source>
        <dbReference type="EMBL" id="CUU23240.1"/>
    </source>
</evidence>
<organism evidence="2 3">
    <name type="scientific">Duffyella gerundensis</name>
    <dbReference type="NCBI Taxonomy" id="1619313"/>
    <lineage>
        <taxon>Bacteria</taxon>
        <taxon>Pseudomonadati</taxon>
        <taxon>Pseudomonadota</taxon>
        <taxon>Gammaproteobacteria</taxon>
        <taxon>Enterobacterales</taxon>
        <taxon>Erwiniaceae</taxon>
        <taxon>Duffyella</taxon>
    </lineage>
</organism>
<name>A0A0U5L1G6_9GAMM</name>
<dbReference type="OrthoDB" id="6402824at2"/>
<protein>
    <recommendedName>
        <fullName evidence="4">Primosomal replication protein N</fullName>
    </recommendedName>
</protein>
<reference evidence="3" key="1">
    <citation type="submission" date="2015-11" db="EMBL/GenBank/DDBJ databases">
        <authorList>
            <person name="Blom J."/>
        </authorList>
    </citation>
    <scope>NUCLEOTIDE SEQUENCE [LARGE SCALE GENOMIC DNA]</scope>
</reference>
<dbReference type="InterPro" id="IPR038338">
    <property type="entry name" value="PriC_sf"/>
</dbReference>
<dbReference type="PATRIC" id="fig|1619313.3.peg.1044"/>
<dbReference type="GeneID" id="84613987"/>
<dbReference type="InterPro" id="IPR010890">
    <property type="entry name" value="PriC"/>
</dbReference>
<keyword evidence="1" id="KW-0175">Coiled coil</keyword>
<dbReference type="Gene3D" id="1.20.1270.340">
    <property type="match status" value="1"/>
</dbReference>